<dbReference type="GO" id="GO:0016787">
    <property type="term" value="F:hydrolase activity"/>
    <property type="evidence" value="ECO:0007669"/>
    <property type="project" value="UniProtKB-KW"/>
</dbReference>
<reference evidence="2" key="1">
    <citation type="submission" date="2021-01" db="EMBL/GenBank/DDBJ databases">
        <title>Whole genome shotgun sequence of Actinoplanes cyaneus NBRC 14990.</title>
        <authorList>
            <person name="Komaki H."/>
            <person name="Tamura T."/>
        </authorList>
    </citation>
    <scope>NUCLEOTIDE SEQUENCE</scope>
    <source>
        <strain evidence="2">NBRC 14990</strain>
    </source>
</reference>
<gene>
    <name evidence="2" type="ORF">Acy02nite_51310</name>
</gene>
<dbReference type="PRINTS" id="PR00412">
    <property type="entry name" value="EPOXHYDRLASE"/>
</dbReference>
<proteinExistence type="predicted"/>
<evidence type="ECO:0000313" key="2">
    <source>
        <dbReference type="EMBL" id="GID67250.1"/>
    </source>
</evidence>
<evidence type="ECO:0000313" key="3">
    <source>
        <dbReference type="Proteomes" id="UP000619479"/>
    </source>
</evidence>
<dbReference type="SUPFAM" id="SSF53474">
    <property type="entry name" value="alpha/beta-Hydrolases"/>
    <property type="match status" value="1"/>
</dbReference>
<dbReference type="AlphaFoldDB" id="A0A919M2H1"/>
<feature type="domain" description="AB hydrolase-1" evidence="1">
    <location>
        <begin position="40"/>
        <end position="280"/>
    </location>
</feature>
<accession>A0A919M2H1</accession>
<evidence type="ECO:0000259" key="1">
    <source>
        <dbReference type="Pfam" id="PF12697"/>
    </source>
</evidence>
<organism evidence="2 3">
    <name type="scientific">Actinoplanes cyaneus</name>
    <dbReference type="NCBI Taxonomy" id="52696"/>
    <lineage>
        <taxon>Bacteria</taxon>
        <taxon>Bacillati</taxon>
        <taxon>Actinomycetota</taxon>
        <taxon>Actinomycetes</taxon>
        <taxon>Micromonosporales</taxon>
        <taxon>Micromonosporaceae</taxon>
        <taxon>Actinoplanes</taxon>
    </lineage>
</organism>
<comment type="caution">
    <text evidence="2">The sequence shown here is derived from an EMBL/GenBank/DDBJ whole genome shotgun (WGS) entry which is preliminary data.</text>
</comment>
<name>A0A919M2H1_9ACTN</name>
<dbReference type="InterPro" id="IPR029058">
    <property type="entry name" value="AB_hydrolase_fold"/>
</dbReference>
<dbReference type="PANTHER" id="PTHR46438:SF11">
    <property type="entry name" value="LIPASE-RELATED"/>
    <property type="match status" value="1"/>
</dbReference>
<dbReference type="InterPro" id="IPR000073">
    <property type="entry name" value="AB_hydrolase_1"/>
</dbReference>
<protein>
    <submittedName>
        <fullName evidence="2">Hydrolase</fullName>
    </submittedName>
</protein>
<dbReference type="Gene3D" id="3.40.50.1820">
    <property type="entry name" value="alpha/beta hydrolase"/>
    <property type="match status" value="1"/>
</dbReference>
<dbReference type="Proteomes" id="UP000619479">
    <property type="component" value="Unassembled WGS sequence"/>
</dbReference>
<dbReference type="Pfam" id="PF12697">
    <property type="entry name" value="Abhydrolase_6"/>
    <property type="match status" value="1"/>
</dbReference>
<keyword evidence="3" id="KW-1185">Reference proteome</keyword>
<dbReference type="InterPro" id="IPR000639">
    <property type="entry name" value="Epox_hydrolase-like"/>
</dbReference>
<dbReference type="RefSeq" id="WP_239175196.1">
    <property type="nucleotide sequence ID" value="NZ_BAAAUC010000004.1"/>
</dbReference>
<sequence length="293" mass="30803">MSQFAPHDAAPDTTSPPATSYLTVGDGRIAYEAAGQGPLVVLAHGMGHSRQAYRFIAPRLIAGGYRVVSTDLRGCGESTAAWPSYTRTDIAGDLLALIRHLGHPATLVGHSISGGAATIAASQAPDLITGIVEIAPFTRAQAMRLGDFRLKSYRRGAYRMAGTMMGSVPQWLGYLDHAYPGAKPADWAARQAAIAADLREPGRMKALQAMLKTSPADAGSHLAGVRCPALIIEGSLDPDWADPRAEGEAIVAALPAGLGELAMIDGAGHYPHDQYPDRTATLILSFLRANADV</sequence>
<keyword evidence="2" id="KW-0378">Hydrolase</keyword>
<dbReference type="PANTHER" id="PTHR46438">
    <property type="entry name" value="ALPHA/BETA-HYDROLASES SUPERFAMILY PROTEIN"/>
    <property type="match status" value="1"/>
</dbReference>
<dbReference type="EMBL" id="BOMH01000038">
    <property type="protein sequence ID" value="GID67250.1"/>
    <property type="molecule type" value="Genomic_DNA"/>
</dbReference>